<reference evidence="2 3" key="1">
    <citation type="submission" date="2014-04" db="EMBL/GenBank/DDBJ databases">
        <authorList>
            <consortium name="DOE Joint Genome Institute"/>
            <person name="Kuo A."/>
            <person name="Kohler A."/>
            <person name="Nagy L.G."/>
            <person name="Floudas D."/>
            <person name="Copeland A."/>
            <person name="Barry K.W."/>
            <person name="Cichocki N."/>
            <person name="Veneault-Fourrey C."/>
            <person name="LaButti K."/>
            <person name="Lindquist E.A."/>
            <person name="Lipzen A."/>
            <person name="Lundell T."/>
            <person name="Morin E."/>
            <person name="Murat C."/>
            <person name="Sun H."/>
            <person name="Tunlid A."/>
            <person name="Henrissat B."/>
            <person name="Grigoriev I.V."/>
            <person name="Hibbett D.S."/>
            <person name="Martin F."/>
            <person name="Nordberg H.P."/>
            <person name="Cantor M.N."/>
            <person name="Hua S.X."/>
        </authorList>
    </citation>
    <scope>NUCLEOTIDE SEQUENCE [LARGE SCALE GENOMIC DNA]</scope>
    <source>
        <strain evidence="2 3">Foug A</strain>
    </source>
</reference>
<feature type="region of interest" description="Disordered" evidence="1">
    <location>
        <begin position="1"/>
        <end position="43"/>
    </location>
</feature>
<dbReference type="AlphaFoldDB" id="A0A0C3DFN5"/>
<feature type="compositionally biased region" description="Polar residues" evidence="1">
    <location>
        <begin position="23"/>
        <end position="34"/>
    </location>
</feature>
<dbReference type="HOGENOM" id="CLU_2655878_0_0_1"/>
<name>A0A0C3DFN5_9AGAM</name>
<gene>
    <name evidence="2" type="ORF">SCLCIDRAFT_1221328</name>
</gene>
<evidence type="ECO:0000313" key="3">
    <source>
        <dbReference type="Proteomes" id="UP000053989"/>
    </source>
</evidence>
<proteinExistence type="predicted"/>
<keyword evidence="3" id="KW-1185">Reference proteome</keyword>
<dbReference type="Proteomes" id="UP000053989">
    <property type="component" value="Unassembled WGS sequence"/>
</dbReference>
<evidence type="ECO:0000313" key="2">
    <source>
        <dbReference type="EMBL" id="KIM55179.1"/>
    </source>
</evidence>
<organism evidence="2 3">
    <name type="scientific">Scleroderma citrinum Foug A</name>
    <dbReference type="NCBI Taxonomy" id="1036808"/>
    <lineage>
        <taxon>Eukaryota</taxon>
        <taxon>Fungi</taxon>
        <taxon>Dikarya</taxon>
        <taxon>Basidiomycota</taxon>
        <taxon>Agaricomycotina</taxon>
        <taxon>Agaricomycetes</taxon>
        <taxon>Agaricomycetidae</taxon>
        <taxon>Boletales</taxon>
        <taxon>Sclerodermatineae</taxon>
        <taxon>Sclerodermataceae</taxon>
        <taxon>Scleroderma</taxon>
    </lineage>
</organism>
<accession>A0A0C3DFN5</accession>
<reference evidence="3" key="2">
    <citation type="submission" date="2015-01" db="EMBL/GenBank/DDBJ databases">
        <title>Evolutionary Origins and Diversification of the Mycorrhizal Mutualists.</title>
        <authorList>
            <consortium name="DOE Joint Genome Institute"/>
            <consortium name="Mycorrhizal Genomics Consortium"/>
            <person name="Kohler A."/>
            <person name="Kuo A."/>
            <person name="Nagy L.G."/>
            <person name="Floudas D."/>
            <person name="Copeland A."/>
            <person name="Barry K.W."/>
            <person name="Cichocki N."/>
            <person name="Veneault-Fourrey C."/>
            <person name="LaButti K."/>
            <person name="Lindquist E.A."/>
            <person name="Lipzen A."/>
            <person name="Lundell T."/>
            <person name="Morin E."/>
            <person name="Murat C."/>
            <person name="Riley R."/>
            <person name="Ohm R."/>
            <person name="Sun H."/>
            <person name="Tunlid A."/>
            <person name="Henrissat B."/>
            <person name="Grigoriev I.V."/>
            <person name="Hibbett D.S."/>
            <person name="Martin F."/>
        </authorList>
    </citation>
    <scope>NUCLEOTIDE SEQUENCE [LARGE SCALE GENOMIC DNA]</scope>
    <source>
        <strain evidence="3">Foug A</strain>
    </source>
</reference>
<dbReference type="EMBL" id="KN822139">
    <property type="protein sequence ID" value="KIM55179.1"/>
    <property type="molecule type" value="Genomic_DNA"/>
</dbReference>
<sequence length="76" mass="8313">MAYTPLSGLSPSEFGPFPRQEKNSNTNDLSSPNVTGAARSMRGEHQFLPTERHLVAVVYALPQIKLRDAAVSVFLV</sequence>
<dbReference type="InParanoid" id="A0A0C3DFN5"/>
<evidence type="ECO:0000256" key="1">
    <source>
        <dbReference type="SAM" id="MobiDB-lite"/>
    </source>
</evidence>
<protein>
    <submittedName>
        <fullName evidence="2">Uncharacterized protein</fullName>
    </submittedName>
</protein>